<dbReference type="GO" id="GO:0016831">
    <property type="term" value="F:carboxy-lyase activity"/>
    <property type="evidence" value="ECO:0007669"/>
    <property type="project" value="UniProtKB-KW"/>
</dbReference>
<reference evidence="10" key="2">
    <citation type="submission" date="2025-08" db="UniProtKB">
        <authorList>
            <consortium name="RefSeq"/>
        </authorList>
    </citation>
    <scope>IDENTIFICATION</scope>
    <source>
        <tissue evidence="10">Leaf</tissue>
    </source>
</reference>
<dbReference type="FunFam" id="3.40.640.10:FF:000025">
    <property type="entry name" value="Histidine decarboxylase"/>
    <property type="match status" value="1"/>
</dbReference>
<dbReference type="PANTHER" id="PTHR11999:SF96">
    <property type="entry name" value="TYROSINE DECARBOXYLASE"/>
    <property type="match status" value="1"/>
</dbReference>
<dbReference type="InterPro" id="IPR015421">
    <property type="entry name" value="PyrdxlP-dep_Trfase_major"/>
</dbReference>
<dbReference type="InterPro" id="IPR015422">
    <property type="entry name" value="PyrdxlP-dep_Trfase_small"/>
</dbReference>
<dbReference type="Gene3D" id="1.20.1340.10">
    <property type="entry name" value="dopa decarboxylase, N-terminal domain"/>
    <property type="match status" value="1"/>
</dbReference>
<dbReference type="InterPro" id="IPR015424">
    <property type="entry name" value="PyrdxlP-dep_Trfase"/>
</dbReference>
<evidence type="ECO:0000256" key="3">
    <source>
        <dbReference type="ARBA" id="ARBA00022793"/>
    </source>
</evidence>
<evidence type="ECO:0000256" key="8">
    <source>
        <dbReference type="SAM" id="MobiDB-lite"/>
    </source>
</evidence>
<evidence type="ECO:0000256" key="1">
    <source>
        <dbReference type="ARBA" id="ARBA00001933"/>
    </source>
</evidence>
<dbReference type="Gene3D" id="3.40.640.10">
    <property type="entry name" value="Type I PLP-dependent aspartate aminotransferase-like (Major domain)"/>
    <property type="match status" value="1"/>
</dbReference>
<evidence type="ECO:0000256" key="6">
    <source>
        <dbReference type="PIRSR" id="PIRSR602129-50"/>
    </source>
</evidence>
<feature type="region of interest" description="Disordered" evidence="8">
    <location>
        <begin position="1"/>
        <end position="21"/>
    </location>
</feature>
<dbReference type="PROSITE" id="PS00392">
    <property type="entry name" value="DDC_GAD_HDC_YDC"/>
    <property type="match status" value="1"/>
</dbReference>
<evidence type="ECO:0000256" key="7">
    <source>
        <dbReference type="RuleBase" id="RU000382"/>
    </source>
</evidence>
<dbReference type="InterPro" id="IPR021115">
    <property type="entry name" value="Pyridoxal-P_BS"/>
</dbReference>
<gene>
    <name evidence="10" type="primary">LOC116199630</name>
</gene>
<comment type="cofactor">
    <cofactor evidence="1 6 7">
        <name>pyridoxal 5'-phosphate</name>
        <dbReference type="ChEBI" id="CHEBI:597326"/>
    </cofactor>
</comment>
<dbReference type="PANTHER" id="PTHR11999">
    <property type="entry name" value="GROUP II PYRIDOXAL-5-PHOSPHATE DECARBOXYLASE"/>
    <property type="match status" value="1"/>
</dbReference>
<proteinExistence type="inferred from homology"/>
<evidence type="ECO:0000256" key="4">
    <source>
        <dbReference type="ARBA" id="ARBA00022898"/>
    </source>
</evidence>
<keyword evidence="9" id="KW-1185">Reference proteome</keyword>
<dbReference type="AlphaFoldDB" id="A0A6P8CWR1"/>
<name>A0A6P8CWR1_PUNGR</name>
<comment type="similarity">
    <text evidence="2 7">Belongs to the group II decarboxylase family.</text>
</comment>
<feature type="modified residue" description="N6-(pyridoxal phosphate)lysine" evidence="6">
    <location>
        <position position="315"/>
    </location>
</feature>
<dbReference type="RefSeq" id="XP_031385936.1">
    <property type="nucleotide sequence ID" value="XM_031530076.1"/>
</dbReference>
<dbReference type="Proteomes" id="UP000515151">
    <property type="component" value="Chromosome 1"/>
</dbReference>
<dbReference type="GeneID" id="116199630"/>
<dbReference type="Pfam" id="PF00282">
    <property type="entry name" value="Pyridoxal_deC"/>
    <property type="match status" value="1"/>
</dbReference>
<keyword evidence="5 7" id="KW-0456">Lyase</keyword>
<keyword evidence="3" id="KW-0210">Decarboxylase</keyword>
<evidence type="ECO:0000256" key="5">
    <source>
        <dbReference type="ARBA" id="ARBA00023239"/>
    </source>
</evidence>
<reference evidence="9" key="1">
    <citation type="journal article" date="2020" name="Plant Biotechnol. J.">
        <title>The pomegranate (Punica granatum L.) draft genome dissects genetic divergence between soft- and hard-seeded cultivars.</title>
        <authorList>
            <person name="Luo X."/>
            <person name="Li H."/>
            <person name="Wu Z."/>
            <person name="Yao W."/>
            <person name="Zhao P."/>
            <person name="Cao D."/>
            <person name="Yu H."/>
            <person name="Li K."/>
            <person name="Poudel K."/>
            <person name="Zhao D."/>
            <person name="Zhang F."/>
            <person name="Xia X."/>
            <person name="Chen L."/>
            <person name="Wang Q."/>
            <person name="Jing D."/>
            <person name="Cao S."/>
        </authorList>
    </citation>
    <scope>NUCLEOTIDE SEQUENCE [LARGE SCALE GENOMIC DNA]</scope>
    <source>
        <strain evidence="9">cv. Tunisia</strain>
    </source>
</reference>
<accession>A0A6P8CWR1</accession>
<dbReference type="GO" id="GO:0005737">
    <property type="term" value="C:cytoplasm"/>
    <property type="evidence" value="ECO:0007669"/>
    <property type="project" value="TreeGrafter"/>
</dbReference>
<evidence type="ECO:0000313" key="10">
    <source>
        <dbReference type="RefSeq" id="XP_031385936.1"/>
    </source>
</evidence>
<protein>
    <submittedName>
        <fullName evidence="10">Tyrosine decarboxylase 1-like</fullName>
    </submittedName>
</protein>
<evidence type="ECO:0000256" key="2">
    <source>
        <dbReference type="ARBA" id="ARBA00009533"/>
    </source>
</evidence>
<dbReference type="GO" id="GO:0030170">
    <property type="term" value="F:pyridoxal phosphate binding"/>
    <property type="evidence" value="ECO:0007669"/>
    <property type="project" value="InterPro"/>
</dbReference>
<sequence length="530" mass="58594">MGSLKSEEALESNCTNPLNPDELRRQGHMIIDFLADYDKTIEDHPVCSQVEPGYLSDALPRSPPYMPEPLERIVDDIRKHIVPGLTHWQSPNFFGYYQSNASTAGILGEILCSGFGVVGFSWVSSPAATELESLVMEWLGEMLKLPRPFLFSGGGGGVIHGNTCEAIICTLAAARDKMLRESGEKNITKLVVYCSDQTHCAFKKAAQVVGINARNIRAINTTKVTEFGMCPSSLKQAIATDIKEGLVPLYLCATVGTTSTSAVDPVKELCRVAEEHNVWVHVDAAYAGAACICPEYRGLIDGVELANSFSFNAHKWFLTGLDCCCLWVKDSAALRQALSSQAEYLRNKPSESKKVINYKDWQISLSRRFRALKLWLVLRSHGVANLRKYILSHVRLAKLFEELVGEDDRFEVVCKRNFALVCFRISPSVLSKQGLSTGYLSGDASIDNDNIKDEHTVKEPVTTTSNINDVNKRLLEEINGTGQVFMTHAVVGGVYAIRFAVGATLVQERHVRLAWKLVQGHADAILRDRP</sequence>
<evidence type="ECO:0000313" key="9">
    <source>
        <dbReference type="Proteomes" id="UP000515151"/>
    </source>
</evidence>
<dbReference type="SUPFAM" id="SSF53383">
    <property type="entry name" value="PLP-dependent transferases"/>
    <property type="match status" value="1"/>
</dbReference>
<dbReference type="InterPro" id="IPR010977">
    <property type="entry name" value="Aromatic_deC"/>
</dbReference>
<dbReference type="PRINTS" id="PR00800">
    <property type="entry name" value="YHDCRBOXLASE"/>
</dbReference>
<keyword evidence="4 6" id="KW-0663">Pyridoxal phosphate</keyword>
<dbReference type="OrthoDB" id="639767at2759"/>
<organism evidence="9 10">
    <name type="scientific">Punica granatum</name>
    <name type="common">Pomegranate</name>
    <dbReference type="NCBI Taxonomy" id="22663"/>
    <lineage>
        <taxon>Eukaryota</taxon>
        <taxon>Viridiplantae</taxon>
        <taxon>Streptophyta</taxon>
        <taxon>Embryophyta</taxon>
        <taxon>Tracheophyta</taxon>
        <taxon>Spermatophyta</taxon>
        <taxon>Magnoliopsida</taxon>
        <taxon>eudicotyledons</taxon>
        <taxon>Gunneridae</taxon>
        <taxon>Pentapetalae</taxon>
        <taxon>rosids</taxon>
        <taxon>malvids</taxon>
        <taxon>Myrtales</taxon>
        <taxon>Lythraceae</taxon>
        <taxon>Punica</taxon>
    </lineage>
</organism>
<dbReference type="GO" id="GO:0019752">
    <property type="term" value="P:carboxylic acid metabolic process"/>
    <property type="evidence" value="ECO:0007669"/>
    <property type="project" value="InterPro"/>
</dbReference>
<dbReference type="InterPro" id="IPR002129">
    <property type="entry name" value="PyrdxlP-dep_de-COase"/>
</dbReference>
<dbReference type="Gene3D" id="3.90.1150.10">
    <property type="entry name" value="Aspartate Aminotransferase, domain 1"/>
    <property type="match status" value="1"/>
</dbReference>
<dbReference type="GO" id="GO:0006520">
    <property type="term" value="P:amino acid metabolic process"/>
    <property type="evidence" value="ECO:0007669"/>
    <property type="project" value="InterPro"/>
</dbReference>